<dbReference type="InterPro" id="IPR050194">
    <property type="entry name" value="Glycosyltransferase_grp1"/>
</dbReference>
<reference evidence="3" key="1">
    <citation type="journal article" date="2019" name="PLoS Negl. Trop. Dis.">
        <title>Revisiting the worldwide diversity of Leptospira species in the environment.</title>
        <authorList>
            <person name="Vincent A.T."/>
            <person name="Schiettekatte O."/>
            <person name="Bourhy P."/>
            <person name="Veyrier F.J."/>
            <person name="Picardeau M."/>
        </authorList>
    </citation>
    <scope>NUCLEOTIDE SEQUENCE [LARGE SCALE GENOMIC DNA]</scope>
    <source>
        <strain evidence="3">201300427</strain>
    </source>
</reference>
<protein>
    <submittedName>
        <fullName evidence="3">Glycosyltransferase WbuB</fullName>
    </submittedName>
</protein>
<feature type="domain" description="Glycosyltransferase subfamily 4-like N-terminal" evidence="2">
    <location>
        <begin position="19"/>
        <end position="199"/>
    </location>
</feature>
<sequence length="392" mass="44759">MKICLIVDDYLPHSRKVAAKMMHDLALGLKENGHNVTVVTPGGDHYTPVVKEDYEGINVLRFPSGLLKNASKPIRLINELLLSFRSWSYLKGNFNSEKQDLIIYYSPTIFWSGLVSKLKKKWNCPSYLILRDFFPQWVIDQGMLKESSLLIRFFKYWEKKNYSAASRIGVQSPKNLEWFRKYFPSYSNAEVLFNWVKIEEQKFFPSFYRTRLGLKGKVVFFYGGNIGLAQDMTNIISLAKRFSTNSSVAFVLVGSGDEFSLVQNSIKTENLTNLILLESVSQEEYRRMLAEFDIGLFTLHKDHKTHNFPGKILGYMEQGKPILGAVNSGNDLKDVLEEAGAGLVCESGDIDSFYHNANILLDASKREKMGKKSFSLLESKFSVDNVIRTILK</sequence>
<dbReference type="CDD" id="cd03794">
    <property type="entry name" value="GT4_WbuB-like"/>
    <property type="match status" value="1"/>
</dbReference>
<proteinExistence type="predicted"/>
<evidence type="ECO:0000259" key="1">
    <source>
        <dbReference type="Pfam" id="PF00534"/>
    </source>
</evidence>
<dbReference type="GO" id="GO:0016758">
    <property type="term" value="F:hexosyltransferase activity"/>
    <property type="evidence" value="ECO:0007669"/>
    <property type="project" value="TreeGrafter"/>
</dbReference>
<dbReference type="InterPro" id="IPR028098">
    <property type="entry name" value="Glyco_trans_4-like_N"/>
</dbReference>
<keyword evidence="3" id="KW-0808">Transferase</keyword>
<feature type="domain" description="Glycosyl transferase family 1" evidence="1">
    <location>
        <begin position="215"/>
        <end position="372"/>
    </location>
</feature>
<comment type="caution">
    <text evidence="3">The sequence shown here is derived from an EMBL/GenBank/DDBJ whole genome shotgun (WGS) entry which is preliminary data.</text>
</comment>
<dbReference type="SUPFAM" id="SSF53756">
    <property type="entry name" value="UDP-Glycosyltransferase/glycogen phosphorylase"/>
    <property type="match status" value="1"/>
</dbReference>
<dbReference type="InterPro" id="IPR001296">
    <property type="entry name" value="Glyco_trans_1"/>
</dbReference>
<evidence type="ECO:0000313" key="3">
    <source>
        <dbReference type="EMBL" id="TGN18290.1"/>
    </source>
</evidence>
<evidence type="ECO:0000313" key="4">
    <source>
        <dbReference type="Proteomes" id="UP000298058"/>
    </source>
</evidence>
<gene>
    <name evidence="3" type="ORF">EHS15_12860</name>
</gene>
<keyword evidence="4" id="KW-1185">Reference proteome</keyword>
<dbReference type="Gene3D" id="3.40.50.2000">
    <property type="entry name" value="Glycogen Phosphorylase B"/>
    <property type="match status" value="2"/>
</dbReference>
<dbReference type="OrthoDB" id="9811902at2"/>
<dbReference type="Proteomes" id="UP000298058">
    <property type="component" value="Unassembled WGS sequence"/>
</dbReference>
<dbReference type="Pfam" id="PF00534">
    <property type="entry name" value="Glycos_transf_1"/>
    <property type="match status" value="1"/>
</dbReference>
<name>A0A4R9LVR2_9LEPT</name>
<dbReference type="AlphaFoldDB" id="A0A4R9LVR2"/>
<dbReference type="Pfam" id="PF13439">
    <property type="entry name" value="Glyco_transf_4"/>
    <property type="match status" value="1"/>
</dbReference>
<organism evidence="3 4">
    <name type="scientific">Leptospira idonii</name>
    <dbReference type="NCBI Taxonomy" id="1193500"/>
    <lineage>
        <taxon>Bacteria</taxon>
        <taxon>Pseudomonadati</taxon>
        <taxon>Spirochaetota</taxon>
        <taxon>Spirochaetia</taxon>
        <taxon>Leptospirales</taxon>
        <taxon>Leptospiraceae</taxon>
        <taxon>Leptospira</taxon>
    </lineage>
</organism>
<dbReference type="PANTHER" id="PTHR45947:SF3">
    <property type="entry name" value="SULFOQUINOVOSYL TRANSFERASE SQD2"/>
    <property type="match status" value="1"/>
</dbReference>
<evidence type="ECO:0000259" key="2">
    <source>
        <dbReference type="Pfam" id="PF13439"/>
    </source>
</evidence>
<dbReference type="EMBL" id="RQHW01000047">
    <property type="protein sequence ID" value="TGN18290.1"/>
    <property type="molecule type" value="Genomic_DNA"/>
</dbReference>
<dbReference type="RefSeq" id="WP_135760978.1">
    <property type="nucleotide sequence ID" value="NZ_RQHW01000047.1"/>
</dbReference>
<dbReference type="PANTHER" id="PTHR45947">
    <property type="entry name" value="SULFOQUINOVOSYL TRANSFERASE SQD2"/>
    <property type="match status" value="1"/>
</dbReference>
<accession>A0A4R9LVR2</accession>